<feature type="chain" id="PRO_5038578127" evidence="3">
    <location>
        <begin position="24"/>
        <end position="196"/>
    </location>
</feature>
<accession>A0A0F7G041</accession>
<keyword evidence="2" id="KW-0812">Transmembrane</keyword>
<dbReference type="RefSeq" id="WP_046725221.1">
    <property type="nucleotide sequence ID" value="NZ_CP009922.3"/>
</dbReference>
<organism evidence="4 5">
    <name type="scientific">Streptomyces xiamenensis</name>
    <dbReference type="NCBI Taxonomy" id="408015"/>
    <lineage>
        <taxon>Bacteria</taxon>
        <taxon>Bacillati</taxon>
        <taxon>Actinomycetota</taxon>
        <taxon>Actinomycetes</taxon>
        <taxon>Kitasatosporales</taxon>
        <taxon>Streptomycetaceae</taxon>
        <taxon>Streptomyces</taxon>
    </lineage>
</organism>
<dbReference type="STRING" id="408015.SXIM_51800"/>
<dbReference type="PATRIC" id="fig|408015.6.peg.5243"/>
<dbReference type="KEGG" id="sxi:SXIM_51800"/>
<dbReference type="EMBL" id="CP009922">
    <property type="protein sequence ID" value="AKG46564.1"/>
    <property type="molecule type" value="Genomic_DNA"/>
</dbReference>
<keyword evidence="5" id="KW-1185">Reference proteome</keyword>
<feature type="region of interest" description="Disordered" evidence="1">
    <location>
        <begin position="137"/>
        <end position="164"/>
    </location>
</feature>
<keyword evidence="3" id="KW-0732">Signal</keyword>
<protein>
    <submittedName>
        <fullName evidence="4">Lipoprotein</fullName>
    </submittedName>
</protein>
<dbReference type="HOGENOM" id="CLU_1389592_0_0_11"/>
<evidence type="ECO:0000256" key="1">
    <source>
        <dbReference type="SAM" id="MobiDB-lite"/>
    </source>
</evidence>
<keyword evidence="2" id="KW-1133">Transmembrane helix</keyword>
<gene>
    <name evidence="4" type="ORF">SXIM_51800</name>
</gene>
<feature type="transmembrane region" description="Helical" evidence="2">
    <location>
        <begin position="169"/>
        <end position="188"/>
    </location>
</feature>
<feature type="compositionally biased region" description="Polar residues" evidence="1">
    <location>
        <begin position="146"/>
        <end position="156"/>
    </location>
</feature>
<evidence type="ECO:0000256" key="2">
    <source>
        <dbReference type="SAM" id="Phobius"/>
    </source>
</evidence>
<dbReference type="Proteomes" id="UP000034034">
    <property type="component" value="Chromosome"/>
</dbReference>
<evidence type="ECO:0000313" key="5">
    <source>
        <dbReference type="Proteomes" id="UP000034034"/>
    </source>
</evidence>
<name>A0A0F7G041_9ACTN</name>
<proteinExistence type="predicted"/>
<keyword evidence="4" id="KW-0449">Lipoprotein</keyword>
<feature type="signal peptide" evidence="3">
    <location>
        <begin position="1"/>
        <end position="23"/>
    </location>
</feature>
<keyword evidence="2" id="KW-0472">Membrane</keyword>
<evidence type="ECO:0000256" key="3">
    <source>
        <dbReference type="SAM" id="SignalP"/>
    </source>
</evidence>
<dbReference type="AlphaFoldDB" id="A0A0F7G041"/>
<reference evidence="4" key="1">
    <citation type="submission" date="2019-08" db="EMBL/GenBank/DDBJ databases">
        <title>Complete genome sequence of a mangrove-derived Streptomyces xiamenensis.</title>
        <authorList>
            <person name="Xu J."/>
        </authorList>
    </citation>
    <scope>NUCLEOTIDE SEQUENCE</scope>
    <source>
        <strain evidence="4">318</strain>
    </source>
</reference>
<evidence type="ECO:0000313" key="4">
    <source>
        <dbReference type="EMBL" id="AKG46564.1"/>
    </source>
</evidence>
<sequence>MTALTTLAVTALTGIALTAAAPAQDSDSFAFNLSPQTVQPGGTVTLTATGCTGAEAFAESGVFDRISLGTPGQTQSARTTVNPAARPGSTFDVTFTCGTQSGRTTLTINSTVAAAATPTPAATAAAAAGTATAAAGKEGAATPTADSTTLPTLGSQAGTGGSQRDLTPVLLTGAGLTAAALTGGVLLYRRRTQQQR</sequence>